<feature type="transmembrane region" description="Helical" evidence="2">
    <location>
        <begin position="47"/>
        <end position="69"/>
    </location>
</feature>
<reference evidence="4" key="1">
    <citation type="journal article" date="2023" name="ISME J.">
        <title>Emergence of putative energy parasites within Clostridia revealed by genome analysis of a novel endosymbiotic clade.</title>
        <authorList>
            <person name="Takahashi K."/>
            <person name="Kuwahara H."/>
            <person name="Horikawa Y."/>
            <person name="Izawa K."/>
            <person name="Kato D."/>
            <person name="Inagaki T."/>
            <person name="Yuki M."/>
            <person name="Ohkuma M."/>
            <person name="Hongoh Y."/>
        </authorList>
    </citation>
    <scope>NUCLEOTIDE SEQUENCE</scope>
    <source>
        <strain evidence="4">RsTa-C01</strain>
    </source>
</reference>
<organism evidence="4">
    <name type="scientific">Candidatus Paraimprobicoccus trichonymphae</name>
    <dbReference type="NCBI Taxonomy" id="3033793"/>
    <lineage>
        <taxon>Bacteria</taxon>
        <taxon>Bacillati</taxon>
        <taxon>Bacillota</taxon>
        <taxon>Clostridia</taxon>
        <taxon>Candidatus Paraimprobicoccus</taxon>
    </lineage>
</organism>
<dbReference type="SUPFAM" id="SSF51735">
    <property type="entry name" value="NAD(P)-binding Rossmann-fold domains"/>
    <property type="match status" value="1"/>
</dbReference>
<dbReference type="InterPro" id="IPR051203">
    <property type="entry name" value="Polysaccharide_Synthase-Rel"/>
</dbReference>
<dbReference type="CDD" id="cd05237">
    <property type="entry name" value="UDP_invert_4-6DH_SDR_e"/>
    <property type="match status" value="1"/>
</dbReference>
<protein>
    <submittedName>
        <fullName evidence="4">Nucleoside-diphosphate sugar epimerase</fullName>
    </submittedName>
</protein>
<dbReference type="PANTHER" id="PTHR43318:SF1">
    <property type="entry name" value="POLYSACCHARIDE BIOSYNTHESIS PROTEIN EPSC-RELATED"/>
    <property type="match status" value="1"/>
</dbReference>
<evidence type="ECO:0000313" key="4">
    <source>
        <dbReference type="EMBL" id="BED93044.1"/>
    </source>
</evidence>
<feature type="transmembrane region" description="Helical" evidence="2">
    <location>
        <begin position="15"/>
        <end position="35"/>
    </location>
</feature>
<dbReference type="InterPro" id="IPR029063">
    <property type="entry name" value="SAM-dependent_MTases_sf"/>
</dbReference>
<gene>
    <name evidence="4" type="ORF">RsTaC01_0991</name>
</gene>
<name>A0AA48L068_9FIRM</name>
<sequence length="611" mass="70015">MFLLYEILKKYRKHMLFLCDLAIWNLSFYISFAVNKNNFFLVGYEGFFLKNLILVNICFSVVFLIFKLYDKIWRYADVEDFFYVGVASFCASFVFSFITVILNLNLGIRLYILFLLVSTCMIFVFRLVYRINKLLDNKIFDNSNKKRLLIVGAGEATASVLRELSKYPANKYFPICIVDDDKEKIGRKLLGVKIEGSTSEISEICELKNIEVILFSIITISYEEKKRILDICSKTNLEIRIIPNIYEAVTNNISLTSKIRKIKVEDLLERDPVTFDKKMYGEYIKNKNILITGGGGSIGSELCRQIAFLNPNKIIILDIYENSAYEIQQELKFKYENNLNLQVEIASIRDKEKIDKIFSIESIDVVFHAAAHKHVPLMEENPEEAVKNNIFGTLNLVNSADKYNVKKFVLISTDKAVNPTSVMGATKRICEMIIQNINKISKTEFVAVRFGNVLGSNGSVIPLFEEQIKNKGPVTVTHPEIIRYFMTISEAVSLVLIAGSLAQGGEIFVLDMGNPVKIKDLAENLIRLSGYTPNIDIKIVYTGLRPGEKLYEELLLNEEGIQKTKNKKIYIAKPIKTNRKKFMLEIEILSKLSLNNNKQEIKKFIFKILNQ</sequence>
<keyword evidence="2" id="KW-0812">Transmembrane</keyword>
<feature type="domain" description="Polysaccharide biosynthesis protein CapD-like" evidence="3">
    <location>
        <begin position="289"/>
        <end position="573"/>
    </location>
</feature>
<dbReference type="PANTHER" id="PTHR43318">
    <property type="entry name" value="UDP-N-ACETYLGLUCOSAMINE 4,6-DEHYDRATASE"/>
    <property type="match status" value="1"/>
</dbReference>
<dbReference type="InterPro" id="IPR036291">
    <property type="entry name" value="NAD(P)-bd_dom_sf"/>
</dbReference>
<evidence type="ECO:0000256" key="2">
    <source>
        <dbReference type="SAM" id="Phobius"/>
    </source>
</evidence>
<dbReference type="AlphaFoldDB" id="A0AA48L068"/>
<evidence type="ECO:0000256" key="1">
    <source>
        <dbReference type="ARBA" id="ARBA00007430"/>
    </source>
</evidence>
<dbReference type="Gene3D" id="3.40.50.720">
    <property type="entry name" value="NAD(P)-binding Rossmann-like Domain"/>
    <property type="match status" value="2"/>
</dbReference>
<dbReference type="Proteomes" id="UP001335720">
    <property type="component" value="Chromosome"/>
</dbReference>
<dbReference type="KEGG" id="ptrh:RsTaC01_0991"/>
<dbReference type="SUPFAM" id="SSF53335">
    <property type="entry name" value="S-adenosyl-L-methionine-dependent methyltransferases"/>
    <property type="match status" value="1"/>
</dbReference>
<dbReference type="Pfam" id="PF02719">
    <property type="entry name" value="Polysacc_synt_2"/>
    <property type="match status" value="1"/>
</dbReference>
<dbReference type="InterPro" id="IPR003869">
    <property type="entry name" value="Polysac_CapD-like"/>
</dbReference>
<dbReference type="Pfam" id="PF13727">
    <property type="entry name" value="CoA_binding_3"/>
    <property type="match status" value="1"/>
</dbReference>
<proteinExistence type="inferred from homology"/>
<keyword evidence="2" id="KW-0472">Membrane</keyword>
<dbReference type="EMBL" id="AP027925">
    <property type="protein sequence ID" value="BED93044.1"/>
    <property type="molecule type" value="Genomic_DNA"/>
</dbReference>
<accession>A0AA48L068</accession>
<evidence type="ECO:0000259" key="3">
    <source>
        <dbReference type="Pfam" id="PF02719"/>
    </source>
</evidence>
<feature type="transmembrane region" description="Helical" evidence="2">
    <location>
        <begin position="108"/>
        <end position="129"/>
    </location>
</feature>
<comment type="similarity">
    <text evidence="1">Belongs to the polysaccharide synthase family.</text>
</comment>
<feature type="transmembrane region" description="Helical" evidence="2">
    <location>
        <begin position="81"/>
        <end position="102"/>
    </location>
</feature>
<keyword evidence="2" id="KW-1133">Transmembrane helix</keyword>